<comment type="caution">
    <text evidence="1">The sequence shown here is derived from an EMBL/GenBank/DDBJ whole genome shotgun (WGS) entry which is preliminary data.</text>
</comment>
<accession>A0ABD2MJA7</accession>
<evidence type="ECO:0000313" key="2">
    <source>
        <dbReference type="Proteomes" id="UP001516400"/>
    </source>
</evidence>
<proteinExistence type="predicted"/>
<keyword evidence="2" id="KW-1185">Reference proteome</keyword>
<evidence type="ECO:0000313" key="1">
    <source>
        <dbReference type="EMBL" id="KAL3266443.1"/>
    </source>
</evidence>
<gene>
    <name evidence="1" type="ORF">HHI36_010615</name>
</gene>
<dbReference type="Proteomes" id="UP001516400">
    <property type="component" value="Unassembled WGS sequence"/>
</dbReference>
<protein>
    <submittedName>
        <fullName evidence="1">Uncharacterized protein</fullName>
    </submittedName>
</protein>
<dbReference type="AlphaFoldDB" id="A0ABD2MJA7"/>
<dbReference type="EMBL" id="JABFTP020000001">
    <property type="protein sequence ID" value="KAL3266443.1"/>
    <property type="molecule type" value="Genomic_DNA"/>
</dbReference>
<organism evidence="1 2">
    <name type="scientific">Cryptolaemus montrouzieri</name>
    <dbReference type="NCBI Taxonomy" id="559131"/>
    <lineage>
        <taxon>Eukaryota</taxon>
        <taxon>Metazoa</taxon>
        <taxon>Ecdysozoa</taxon>
        <taxon>Arthropoda</taxon>
        <taxon>Hexapoda</taxon>
        <taxon>Insecta</taxon>
        <taxon>Pterygota</taxon>
        <taxon>Neoptera</taxon>
        <taxon>Endopterygota</taxon>
        <taxon>Coleoptera</taxon>
        <taxon>Polyphaga</taxon>
        <taxon>Cucujiformia</taxon>
        <taxon>Coccinelloidea</taxon>
        <taxon>Coccinellidae</taxon>
        <taxon>Scymninae</taxon>
        <taxon>Scymnini</taxon>
        <taxon>Cryptolaemus</taxon>
    </lineage>
</organism>
<reference evidence="1 2" key="1">
    <citation type="journal article" date="2021" name="BMC Biol.">
        <title>Horizontally acquired antibacterial genes associated with adaptive radiation of ladybird beetles.</title>
        <authorList>
            <person name="Li H.S."/>
            <person name="Tang X.F."/>
            <person name="Huang Y.H."/>
            <person name="Xu Z.Y."/>
            <person name="Chen M.L."/>
            <person name="Du X.Y."/>
            <person name="Qiu B.Y."/>
            <person name="Chen P.T."/>
            <person name="Zhang W."/>
            <person name="Slipinski A."/>
            <person name="Escalona H.E."/>
            <person name="Waterhouse R.M."/>
            <person name="Zwick A."/>
            <person name="Pang H."/>
        </authorList>
    </citation>
    <scope>NUCLEOTIDE SEQUENCE [LARGE SCALE GENOMIC DNA]</scope>
    <source>
        <strain evidence="1">SYSU2018</strain>
    </source>
</reference>
<sequence>MLASHKENVRKAKENYNSELISRASKPNKAAYKIINSEFNLNSKSKYPTNFTDDENKIIGSREEAANAFNDYFIESMDELAGPSNPSSSIPKSRYNSSNSMFLKTLFESDTLNLIYASAKKDSAGFDGVPGTLLKEEKT</sequence>
<name>A0ABD2MJA7_9CUCU</name>